<name>A0A934VD97_9BACT</name>
<dbReference type="Proteomes" id="UP000600139">
    <property type="component" value="Unassembled WGS sequence"/>
</dbReference>
<feature type="region of interest" description="Disordered" evidence="1">
    <location>
        <begin position="139"/>
        <end position="188"/>
    </location>
</feature>
<evidence type="ECO:0000256" key="1">
    <source>
        <dbReference type="SAM" id="MobiDB-lite"/>
    </source>
</evidence>
<accession>A0A934VD97</accession>
<evidence type="ECO:0000313" key="3">
    <source>
        <dbReference type="Proteomes" id="UP000600139"/>
    </source>
</evidence>
<gene>
    <name evidence="2" type="ORF">JIN84_20050</name>
</gene>
<feature type="compositionally biased region" description="Pro residues" evidence="1">
    <location>
        <begin position="140"/>
        <end position="150"/>
    </location>
</feature>
<comment type="caution">
    <text evidence="2">The sequence shown here is derived from an EMBL/GenBank/DDBJ whole genome shotgun (WGS) entry which is preliminary data.</text>
</comment>
<proteinExistence type="predicted"/>
<evidence type="ECO:0000313" key="2">
    <source>
        <dbReference type="EMBL" id="MBK1817925.1"/>
    </source>
</evidence>
<keyword evidence="3" id="KW-1185">Reference proteome</keyword>
<dbReference type="AlphaFoldDB" id="A0A934VD97"/>
<protein>
    <submittedName>
        <fullName evidence="2">Uncharacterized protein</fullName>
    </submittedName>
</protein>
<reference evidence="2" key="1">
    <citation type="submission" date="2021-01" db="EMBL/GenBank/DDBJ databases">
        <title>Modified the classification status of verrucomicrobia.</title>
        <authorList>
            <person name="Feng X."/>
        </authorList>
    </citation>
    <scope>NUCLEOTIDE SEQUENCE</scope>
    <source>
        <strain evidence="2">JCM 18052</strain>
    </source>
</reference>
<organism evidence="2 3">
    <name type="scientific">Luteolibacter yonseiensis</name>
    <dbReference type="NCBI Taxonomy" id="1144680"/>
    <lineage>
        <taxon>Bacteria</taxon>
        <taxon>Pseudomonadati</taxon>
        <taxon>Verrucomicrobiota</taxon>
        <taxon>Verrucomicrobiia</taxon>
        <taxon>Verrucomicrobiales</taxon>
        <taxon>Verrucomicrobiaceae</taxon>
        <taxon>Luteolibacter</taxon>
    </lineage>
</organism>
<sequence>MDAPAPTGGRRTGPRRWGWIILLLILPAVALLLMNLALASPWSCRWLASHIQRRCGGLDVRVEGVTVTPWSGVSIHRLRILQPAPLRSVVKEHLLEVRMLQVAPIWSAWLRGRLETRSIAFDAPRLVLPVELISHLAKSGPPPPPVPVTQPPAMAASPPAPTPPVAAPPTIPTPASNPEGTRPEVPVPKPLPVPTSWLHVRNASFALVRAGSDDALIEFAATTGSIPIAGDPAGSVLKIGSISAQGKPFAMDATAALAWTSPLLSLKPADMEVSGYKFQLGAQLALFSGLPLQIEAVLPPQALKPVDLPFDGQVTAEGVSANARFRGLLSAPSTWQGDLVAQSLYPTVRAAGQEAKFDRASLVTVLRGNVLSCMDARLTSDNLSVLGNATLLADGRLAGVARLVATPETATMIVNKVFPNHPGPPALTPLSTPQRSAFDLEAFGNISQIFLRLGQQGPIVNLHP</sequence>
<dbReference type="EMBL" id="JAENIK010000012">
    <property type="protein sequence ID" value="MBK1817925.1"/>
    <property type="molecule type" value="Genomic_DNA"/>
</dbReference>
<dbReference type="RefSeq" id="WP_200352850.1">
    <property type="nucleotide sequence ID" value="NZ_BAABHZ010000001.1"/>
</dbReference>
<feature type="compositionally biased region" description="Pro residues" evidence="1">
    <location>
        <begin position="158"/>
        <end position="172"/>
    </location>
</feature>